<dbReference type="RefSeq" id="WP_070563451.1">
    <property type="nucleotide sequence ID" value="NZ_CP069793.1"/>
</dbReference>
<keyword evidence="2" id="KW-0805">Transcription regulation</keyword>
<proteinExistence type="inferred from homology"/>
<dbReference type="PANTHER" id="PTHR43133:SF46">
    <property type="entry name" value="RNA POLYMERASE SIGMA-70 FACTOR ECF SUBFAMILY"/>
    <property type="match status" value="1"/>
</dbReference>
<dbReference type="SUPFAM" id="SSF88659">
    <property type="entry name" value="Sigma3 and sigma4 domains of RNA polymerase sigma factors"/>
    <property type="match status" value="1"/>
</dbReference>
<sequence>MKTTEANVDSHYVLRFKEGDPIAFAHFFERYWEDLYTVAFRHLREEDQAKDLVQEVFIHIWEKRSLVSTEYSDIKFYFHKALKNKILNYYASERVRKQVLEKSMERMDAFSNLDSQAFARYKALEAIVDDSIDKLPRLMKAVYLMRSDNYSITQIAKELNLAEQTVKNYLSEAKKIMRYELTRRFADHDSVFLLLAGSYLLYDYLI</sequence>
<evidence type="ECO:0000256" key="4">
    <source>
        <dbReference type="ARBA" id="ARBA00023163"/>
    </source>
</evidence>
<feature type="domain" description="RNA polymerase sigma factor 70 region 4 type 2" evidence="6">
    <location>
        <begin position="128"/>
        <end position="175"/>
    </location>
</feature>
<dbReference type="Gene3D" id="1.10.10.10">
    <property type="entry name" value="Winged helix-like DNA-binding domain superfamily/Winged helix DNA-binding domain"/>
    <property type="match status" value="1"/>
</dbReference>
<dbReference type="GO" id="GO:0016987">
    <property type="term" value="F:sigma factor activity"/>
    <property type="evidence" value="ECO:0007669"/>
    <property type="project" value="UniProtKB-KW"/>
</dbReference>
<dbReference type="InterPro" id="IPR036388">
    <property type="entry name" value="WH-like_DNA-bd_sf"/>
</dbReference>
<name>A0A2X2IY48_SPHMU</name>
<evidence type="ECO:0000259" key="6">
    <source>
        <dbReference type="Pfam" id="PF08281"/>
    </source>
</evidence>
<gene>
    <name evidence="7" type="ORF">NCTC11343_00747</name>
</gene>
<dbReference type="EMBL" id="UAUU01000002">
    <property type="protein sequence ID" value="SPZ84216.1"/>
    <property type="molecule type" value="Genomic_DNA"/>
</dbReference>
<keyword evidence="4" id="KW-0804">Transcription</keyword>
<evidence type="ECO:0000256" key="2">
    <source>
        <dbReference type="ARBA" id="ARBA00023015"/>
    </source>
</evidence>
<dbReference type="GO" id="GO:0006352">
    <property type="term" value="P:DNA-templated transcription initiation"/>
    <property type="evidence" value="ECO:0007669"/>
    <property type="project" value="InterPro"/>
</dbReference>
<keyword evidence="3" id="KW-0731">Sigma factor</keyword>
<dbReference type="InterPro" id="IPR013249">
    <property type="entry name" value="RNA_pol_sigma70_r4_t2"/>
</dbReference>
<dbReference type="InterPro" id="IPR039425">
    <property type="entry name" value="RNA_pol_sigma-70-like"/>
</dbReference>
<reference evidence="7 8" key="1">
    <citation type="submission" date="2018-06" db="EMBL/GenBank/DDBJ databases">
        <authorList>
            <consortium name="Pathogen Informatics"/>
            <person name="Doyle S."/>
        </authorList>
    </citation>
    <scope>NUCLEOTIDE SEQUENCE [LARGE SCALE GENOMIC DNA]</scope>
    <source>
        <strain evidence="7 8">NCTC11343</strain>
    </source>
</reference>
<dbReference type="GeneID" id="97178824"/>
<evidence type="ECO:0000256" key="1">
    <source>
        <dbReference type="ARBA" id="ARBA00010641"/>
    </source>
</evidence>
<evidence type="ECO:0000256" key="3">
    <source>
        <dbReference type="ARBA" id="ARBA00023082"/>
    </source>
</evidence>
<dbReference type="SUPFAM" id="SSF88946">
    <property type="entry name" value="Sigma2 domain of RNA polymerase sigma factors"/>
    <property type="match status" value="1"/>
</dbReference>
<dbReference type="InterPro" id="IPR013324">
    <property type="entry name" value="RNA_pol_sigma_r3/r4-like"/>
</dbReference>
<evidence type="ECO:0000313" key="7">
    <source>
        <dbReference type="EMBL" id="SPZ84216.1"/>
    </source>
</evidence>
<comment type="similarity">
    <text evidence="1">Belongs to the sigma-70 factor family. ECF subfamily.</text>
</comment>
<dbReference type="InterPro" id="IPR013325">
    <property type="entry name" value="RNA_pol_sigma_r2"/>
</dbReference>
<protein>
    <submittedName>
        <fullName evidence="7">RNA polymerase sigma factor</fullName>
    </submittedName>
</protein>
<dbReference type="GO" id="GO:0003677">
    <property type="term" value="F:DNA binding"/>
    <property type="evidence" value="ECO:0007669"/>
    <property type="project" value="InterPro"/>
</dbReference>
<dbReference type="InterPro" id="IPR007627">
    <property type="entry name" value="RNA_pol_sigma70_r2"/>
</dbReference>
<dbReference type="NCBIfam" id="TIGR02937">
    <property type="entry name" value="sigma70-ECF"/>
    <property type="match status" value="1"/>
</dbReference>
<dbReference type="PANTHER" id="PTHR43133">
    <property type="entry name" value="RNA POLYMERASE ECF-TYPE SIGMA FACTO"/>
    <property type="match status" value="1"/>
</dbReference>
<feature type="domain" description="RNA polymerase sigma-70 region 2" evidence="5">
    <location>
        <begin position="28"/>
        <end position="94"/>
    </location>
</feature>
<organism evidence="7 8">
    <name type="scientific">Sphingobacterium multivorum</name>
    <dbReference type="NCBI Taxonomy" id="28454"/>
    <lineage>
        <taxon>Bacteria</taxon>
        <taxon>Pseudomonadati</taxon>
        <taxon>Bacteroidota</taxon>
        <taxon>Sphingobacteriia</taxon>
        <taxon>Sphingobacteriales</taxon>
        <taxon>Sphingobacteriaceae</taxon>
        <taxon>Sphingobacterium</taxon>
    </lineage>
</organism>
<evidence type="ECO:0000313" key="8">
    <source>
        <dbReference type="Proteomes" id="UP000251241"/>
    </source>
</evidence>
<accession>A0A2X2IY48</accession>
<dbReference type="Proteomes" id="UP000251241">
    <property type="component" value="Unassembled WGS sequence"/>
</dbReference>
<dbReference type="InterPro" id="IPR014284">
    <property type="entry name" value="RNA_pol_sigma-70_dom"/>
</dbReference>
<dbReference type="Pfam" id="PF04542">
    <property type="entry name" value="Sigma70_r2"/>
    <property type="match status" value="1"/>
</dbReference>
<evidence type="ECO:0000259" key="5">
    <source>
        <dbReference type="Pfam" id="PF04542"/>
    </source>
</evidence>
<dbReference type="AlphaFoldDB" id="A0A2X2IY48"/>
<dbReference type="Gene3D" id="1.10.1740.10">
    <property type="match status" value="1"/>
</dbReference>
<dbReference type="Pfam" id="PF08281">
    <property type="entry name" value="Sigma70_r4_2"/>
    <property type="match status" value="1"/>
</dbReference>